<comment type="similarity">
    <text evidence="1">Belongs to the UPF0612 family.</text>
</comment>
<name>Q6BZ06_DEBHA</name>
<feature type="domain" description="Mug135-like C-terminal" evidence="3">
    <location>
        <begin position="138"/>
        <end position="210"/>
    </location>
</feature>
<dbReference type="HOGENOM" id="CLU_1061829_0_0_1"/>
<dbReference type="STRING" id="284592.Q6BZ06"/>
<dbReference type="InterPro" id="IPR013902">
    <property type="entry name" value="Mug135-like_C"/>
</dbReference>
<organism evidence="4 5">
    <name type="scientific">Debaryomyces hansenii (strain ATCC 36239 / CBS 767 / BCRC 21394 / JCM 1990 / NBRC 0083 / IGC 2968)</name>
    <name type="common">Yeast</name>
    <name type="synonym">Torulaspora hansenii</name>
    <dbReference type="NCBI Taxonomy" id="284592"/>
    <lineage>
        <taxon>Eukaryota</taxon>
        <taxon>Fungi</taxon>
        <taxon>Dikarya</taxon>
        <taxon>Ascomycota</taxon>
        <taxon>Saccharomycotina</taxon>
        <taxon>Pichiomycetes</taxon>
        <taxon>Debaryomycetaceae</taxon>
        <taxon>Debaryomyces</taxon>
    </lineage>
</organism>
<dbReference type="Pfam" id="PF08593">
    <property type="entry name" value="Mug135_C"/>
    <property type="match status" value="1"/>
</dbReference>
<keyword evidence="2" id="KW-0175">Coiled coil</keyword>
<accession>Q6BZ06</accession>
<dbReference type="OMA" id="CTRYLDG"/>
<dbReference type="KEGG" id="dha:DEHA2A05544g"/>
<evidence type="ECO:0000256" key="2">
    <source>
        <dbReference type="SAM" id="Coils"/>
    </source>
</evidence>
<dbReference type="EMBL" id="CR382133">
    <property type="protein sequence ID" value="CAG84519.1"/>
    <property type="molecule type" value="Genomic_DNA"/>
</dbReference>
<evidence type="ECO:0000313" key="4">
    <source>
        <dbReference type="EMBL" id="CAG84519.1"/>
    </source>
</evidence>
<dbReference type="InParanoid" id="Q6BZ06"/>
<dbReference type="Proteomes" id="UP000000599">
    <property type="component" value="Chromosome A"/>
</dbReference>
<dbReference type="GeneID" id="2899682"/>
<sequence length="224" mass="26478">MTEQINELFPRLGSCFEDTLTEMIEKKVNDNIQSIVEQTLESLNQNPPEWFTNEMREIKKDIKDLKGEFKDLKRDLNKDVKDLKIEFKDLKRDLNKDVKDLKIEFKDLKRDVKRDLRDFKGDMDSGFKMSEYSHIRLYNMFRRMNGYPATPVPFLNVEAIMNELPPIGSVQDIDSLSKEECQTYLRAYNVEFHPNESVKLKERLRDAVGLAISYDLEFQFGSFQ</sequence>
<feature type="coiled-coil region" evidence="2">
    <location>
        <begin position="55"/>
        <end position="118"/>
    </location>
</feature>
<keyword evidence="5" id="KW-1185">Reference proteome</keyword>
<dbReference type="VEuPathDB" id="FungiDB:DEHA2A05544g"/>
<evidence type="ECO:0000259" key="3">
    <source>
        <dbReference type="Pfam" id="PF08593"/>
    </source>
</evidence>
<gene>
    <name evidence="4" type="ordered locus">DEHA2A05544g</name>
</gene>
<dbReference type="RefSeq" id="XP_456563.1">
    <property type="nucleotide sequence ID" value="XM_456563.1"/>
</dbReference>
<evidence type="ECO:0000256" key="1">
    <source>
        <dbReference type="ARBA" id="ARBA00005788"/>
    </source>
</evidence>
<dbReference type="eggNOG" id="ENOG502QQXV">
    <property type="taxonomic scope" value="Eukaryota"/>
</dbReference>
<reference evidence="4 5" key="1">
    <citation type="journal article" date="2004" name="Nature">
        <title>Genome evolution in yeasts.</title>
        <authorList>
            <consortium name="Genolevures"/>
            <person name="Dujon B."/>
            <person name="Sherman D."/>
            <person name="Fischer G."/>
            <person name="Durrens P."/>
            <person name="Casaregola S."/>
            <person name="Lafontaine I."/>
            <person name="de Montigny J."/>
            <person name="Marck C."/>
            <person name="Neuveglise C."/>
            <person name="Talla E."/>
            <person name="Goffard N."/>
            <person name="Frangeul L."/>
            <person name="Aigle M."/>
            <person name="Anthouard V."/>
            <person name="Babour A."/>
            <person name="Barbe V."/>
            <person name="Barnay S."/>
            <person name="Blanchin S."/>
            <person name="Beckerich J.M."/>
            <person name="Beyne E."/>
            <person name="Bleykasten C."/>
            <person name="Boisrame A."/>
            <person name="Boyer J."/>
            <person name="Cattolico L."/>
            <person name="Confanioleri F."/>
            <person name="de Daruvar A."/>
            <person name="Despons L."/>
            <person name="Fabre E."/>
            <person name="Fairhead C."/>
            <person name="Ferry-Dumazet H."/>
            <person name="Groppi A."/>
            <person name="Hantraye F."/>
            <person name="Hennequin C."/>
            <person name="Jauniaux N."/>
            <person name="Joyet P."/>
            <person name="Kachouri R."/>
            <person name="Kerrest A."/>
            <person name="Koszul R."/>
            <person name="Lemaire M."/>
            <person name="Lesur I."/>
            <person name="Ma L."/>
            <person name="Muller H."/>
            <person name="Nicaud J.M."/>
            <person name="Nikolski M."/>
            <person name="Oztas S."/>
            <person name="Ozier-Kalogeropoulos O."/>
            <person name="Pellenz S."/>
            <person name="Potier S."/>
            <person name="Richard G.F."/>
            <person name="Straub M.L."/>
            <person name="Suleau A."/>
            <person name="Swennene D."/>
            <person name="Tekaia F."/>
            <person name="Wesolowski-Louvel M."/>
            <person name="Westhof E."/>
            <person name="Wirth B."/>
            <person name="Zeniou-Meyer M."/>
            <person name="Zivanovic I."/>
            <person name="Bolotin-Fukuhara M."/>
            <person name="Thierry A."/>
            <person name="Bouchier C."/>
            <person name="Caudron B."/>
            <person name="Scarpelli C."/>
            <person name="Gaillardin C."/>
            <person name="Weissenbach J."/>
            <person name="Wincker P."/>
            <person name="Souciet J.L."/>
        </authorList>
    </citation>
    <scope>NUCLEOTIDE SEQUENCE [LARGE SCALE GENOMIC DNA]</scope>
    <source>
        <strain evidence="5">ATCC 36239 / CBS 767 / BCRC 21394 / JCM 1990 / NBRC 0083 / IGC 2968</strain>
    </source>
</reference>
<proteinExistence type="inferred from homology"/>
<dbReference type="AlphaFoldDB" id="Q6BZ06"/>
<evidence type="ECO:0000313" key="5">
    <source>
        <dbReference type="Proteomes" id="UP000000599"/>
    </source>
</evidence>
<dbReference type="OrthoDB" id="5297016at2759"/>
<dbReference type="SUPFAM" id="SSF58100">
    <property type="entry name" value="Bacterial hemolysins"/>
    <property type="match status" value="1"/>
</dbReference>
<dbReference type="Gene3D" id="1.20.58.130">
    <property type="match status" value="1"/>
</dbReference>
<protein>
    <submittedName>
        <fullName evidence="4">DEHA2A05544p</fullName>
    </submittedName>
</protein>